<evidence type="ECO:0000256" key="1">
    <source>
        <dbReference type="SAM" id="MobiDB-lite"/>
    </source>
</evidence>
<keyword evidence="4" id="KW-1185">Reference proteome</keyword>
<dbReference type="AlphaFoldDB" id="A0A7J6LRN5"/>
<dbReference type="Gene3D" id="1.10.510.10">
    <property type="entry name" value="Transferase(Phosphotransferase) domain 1"/>
    <property type="match status" value="1"/>
</dbReference>
<feature type="region of interest" description="Disordered" evidence="1">
    <location>
        <begin position="413"/>
        <end position="433"/>
    </location>
</feature>
<dbReference type="InterPro" id="IPR000719">
    <property type="entry name" value="Prot_kinase_dom"/>
</dbReference>
<dbReference type="PROSITE" id="PS00108">
    <property type="entry name" value="PROTEIN_KINASE_ST"/>
    <property type="match status" value="1"/>
</dbReference>
<dbReference type="GO" id="GO:0004674">
    <property type="term" value="F:protein serine/threonine kinase activity"/>
    <property type="evidence" value="ECO:0007669"/>
    <property type="project" value="TreeGrafter"/>
</dbReference>
<feature type="region of interest" description="Disordered" evidence="1">
    <location>
        <begin position="90"/>
        <end position="170"/>
    </location>
</feature>
<dbReference type="InterPro" id="IPR008271">
    <property type="entry name" value="Ser/Thr_kinase_AS"/>
</dbReference>
<dbReference type="PANTHER" id="PTHR44329">
    <property type="entry name" value="SERINE/THREONINE-PROTEIN KINASE TNNI3K-RELATED"/>
    <property type="match status" value="1"/>
</dbReference>
<dbReference type="Proteomes" id="UP000591131">
    <property type="component" value="Unassembled WGS sequence"/>
</dbReference>
<dbReference type="SMART" id="SM00220">
    <property type="entry name" value="S_TKc"/>
    <property type="match status" value="1"/>
</dbReference>
<feature type="region of interest" description="Disordered" evidence="1">
    <location>
        <begin position="1"/>
        <end position="26"/>
    </location>
</feature>
<dbReference type="Pfam" id="PF00069">
    <property type="entry name" value="Pkinase"/>
    <property type="match status" value="1"/>
</dbReference>
<dbReference type="SUPFAM" id="SSF56112">
    <property type="entry name" value="Protein kinase-like (PK-like)"/>
    <property type="match status" value="1"/>
</dbReference>
<evidence type="ECO:0000313" key="3">
    <source>
        <dbReference type="EMBL" id="KAF4661952.1"/>
    </source>
</evidence>
<feature type="compositionally biased region" description="Basic residues" evidence="1">
    <location>
        <begin position="121"/>
        <end position="131"/>
    </location>
</feature>
<reference evidence="3 4" key="1">
    <citation type="submission" date="2020-04" db="EMBL/GenBank/DDBJ databases">
        <title>Perkinsus chesapeaki whole genome sequence.</title>
        <authorList>
            <person name="Bogema D.R."/>
        </authorList>
    </citation>
    <scope>NUCLEOTIDE SEQUENCE [LARGE SCALE GENOMIC DNA]</scope>
    <source>
        <strain evidence="3">ATCC PRA-425</strain>
    </source>
</reference>
<proteinExistence type="predicted"/>
<dbReference type="OrthoDB" id="354826at2759"/>
<organism evidence="3 4">
    <name type="scientific">Perkinsus chesapeaki</name>
    <name type="common">Clam parasite</name>
    <name type="synonym">Perkinsus andrewsi</name>
    <dbReference type="NCBI Taxonomy" id="330153"/>
    <lineage>
        <taxon>Eukaryota</taxon>
        <taxon>Sar</taxon>
        <taxon>Alveolata</taxon>
        <taxon>Perkinsozoa</taxon>
        <taxon>Perkinsea</taxon>
        <taxon>Perkinsida</taxon>
        <taxon>Perkinsidae</taxon>
        <taxon>Perkinsus</taxon>
    </lineage>
</organism>
<dbReference type="EMBL" id="JAAPAO010000361">
    <property type="protein sequence ID" value="KAF4661952.1"/>
    <property type="molecule type" value="Genomic_DNA"/>
</dbReference>
<evidence type="ECO:0000313" key="4">
    <source>
        <dbReference type="Proteomes" id="UP000591131"/>
    </source>
</evidence>
<dbReference type="PROSITE" id="PS50011">
    <property type="entry name" value="PROTEIN_KINASE_DOM"/>
    <property type="match status" value="1"/>
</dbReference>
<dbReference type="InterPro" id="IPR051681">
    <property type="entry name" value="Ser/Thr_Kinases-Pseudokinases"/>
</dbReference>
<name>A0A7J6LRN5_PERCH</name>
<dbReference type="GO" id="GO:0005524">
    <property type="term" value="F:ATP binding"/>
    <property type="evidence" value="ECO:0007669"/>
    <property type="project" value="InterPro"/>
</dbReference>
<feature type="compositionally biased region" description="Low complexity" evidence="1">
    <location>
        <begin position="108"/>
        <end position="120"/>
    </location>
</feature>
<evidence type="ECO:0000259" key="2">
    <source>
        <dbReference type="PROSITE" id="PS50011"/>
    </source>
</evidence>
<sequence length="992" mass="109442">MPPARRASRAAKGGPQAKKKRRESQQQQRELMEALIGRKVNMKAGSHVHVGVVRGVVLYEREHLLDVLWDDGDEELMSYNRATGCLLPAEGEVNDHRGSEDGKDRDASTPTGRSTRATSTRARRGRRPRKQARQDAPEPNTRIQPASPKVVTEDAPSISEPSVPTESAATTRGRVVMVRAHHRTRTSSSDCLLPELFMARDTKGCTTYPSEPRGAACQPQLEGPTLALRRLAKAGSLAPADLLSSALKALLDLVLGAADMTFKDYVCVRKLQGIVARDAEEGMAMSDLSTTLHYLCTLAVEVASLKSASSKFSIEGELDYGDYLLNKVVDTSAQGALHEASLWFDGPEGCKSHWGEKDPVMAVTTQEVCEAFERRVRARRAVDDEEEEEIVSPTNRPCPTAVLGKVLEDLPADESFKPLPSQTDEAEQMSDGEERPLGYSLVVDSCQDATLRRYIRRSHDFMPEGGKPVERTIRELQSFVRRKTAPKRYTQGGNSSSSSDGQEGYIEEMALANGGVVNISAVTAGCSSRPQAVLFKALCDANGISCRLVKQEDGVYYNSVLIRDRVIEDDTVPVEEGEESEDGQPMMDMDEEEEDDSDFEETSEAPSSNAGEDDISHKALEAVYPITWHTGPDTPSPMSSPGGACPSLLAAARELCRHPLDRLIIDAGEATSTSSINLDEYLEFTTRIGKGSFGEVWKVKLLASEGSDEEALLARPSPTGEYALKMVPEAHIDEEEGELMRVYCSCGHPCITEVVTVFYGHQQLPSRRKGSHHVERFWCCLMSVEDTSLEVLLKARDKYVRKHEGDEVRPEEVPVLLDLRFTFRLLIDTAFAMMFLHTSTKNRDYVLHRDLKPANILLTKRDASAVYRARLTDFGVARANPGQDTNMTIGLGTDGYIAPEQHGIEYDRPADVWSFGVTLARICGLDSWKDVAVTTTHHTHHPGGGGAPPPEPMLRFPPAADPFLCELCLQCISRQPLRRPTFRDIYRSLITE</sequence>
<feature type="compositionally biased region" description="Acidic residues" evidence="1">
    <location>
        <begin position="569"/>
        <end position="603"/>
    </location>
</feature>
<accession>A0A7J6LRN5</accession>
<feature type="compositionally biased region" description="Basic and acidic residues" evidence="1">
    <location>
        <begin position="93"/>
        <end position="107"/>
    </location>
</feature>
<comment type="caution">
    <text evidence="3">The sequence shown here is derived from an EMBL/GenBank/DDBJ whole genome shotgun (WGS) entry which is preliminary data.</text>
</comment>
<gene>
    <name evidence="3" type="ORF">FOL47_006482</name>
</gene>
<feature type="compositionally biased region" description="Polar residues" evidence="1">
    <location>
        <begin position="159"/>
        <end position="170"/>
    </location>
</feature>
<dbReference type="InterPro" id="IPR011009">
    <property type="entry name" value="Kinase-like_dom_sf"/>
</dbReference>
<protein>
    <recommendedName>
        <fullName evidence="2">Protein kinase domain-containing protein</fullName>
    </recommendedName>
</protein>
<feature type="region of interest" description="Disordered" evidence="1">
    <location>
        <begin position="569"/>
        <end position="613"/>
    </location>
</feature>
<feature type="domain" description="Protein kinase" evidence="2">
    <location>
        <begin position="682"/>
        <end position="992"/>
    </location>
</feature>